<evidence type="ECO:0000256" key="7">
    <source>
        <dbReference type="ARBA" id="ARBA00022807"/>
    </source>
</evidence>
<keyword evidence="3" id="KW-0813">Transport</keyword>
<reference evidence="13 14" key="1">
    <citation type="journal article" date="2013" name="Nature">
        <title>Insights into bilaterian evolution from three spiralian genomes.</title>
        <authorList>
            <person name="Simakov O."/>
            <person name="Marletaz F."/>
            <person name="Cho S.J."/>
            <person name="Edsinger-Gonzales E."/>
            <person name="Havlak P."/>
            <person name="Hellsten U."/>
            <person name="Kuo D.H."/>
            <person name="Larsson T."/>
            <person name="Lv J."/>
            <person name="Arendt D."/>
            <person name="Savage R."/>
            <person name="Osoegawa K."/>
            <person name="de Jong P."/>
            <person name="Grimwood J."/>
            <person name="Chapman J.A."/>
            <person name="Shapiro H."/>
            <person name="Aerts A."/>
            <person name="Otillar R.P."/>
            <person name="Terry A.Y."/>
            <person name="Boore J.L."/>
            <person name="Grigoriev I.V."/>
            <person name="Lindberg D.R."/>
            <person name="Seaver E.C."/>
            <person name="Weisblat D.A."/>
            <person name="Putnam N.H."/>
            <person name="Rokhsar D.S."/>
        </authorList>
    </citation>
    <scope>NUCLEOTIDE SEQUENCE [LARGE SCALE GENOMIC DNA]</scope>
</reference>
<dbReference type="InterPro" id="IPR038765">
    <property type="entry name" value="Papain-like_cys_pep_sf"/>
</dbReference>
<evidence type="ECO:0000256" key="3">
    <source>
        <dbReference type="ARBA" id="ARBA00022448"/>
    </source>
</evidence>
<dbReference type="AlphaFoldDB" id="V4ACC3"/>
<dbReference type="InterPro" id="IPR005078">
    <property type="entry name" value="Peptidase_C54"/>
</dbReference>
<feature type="domain" description="Peptidase C54 catalytic" evidence="12">
    <location>
        <begin position="3"/>
        <end position="228"/>
    </location>
</feature>
<dbReference type="GO" id="GO:0000045">
    <property type="term" value="P:autophagosome assembly"/>
    <property type="evidence" value="ECO:0007669"/>
    <property type="project" value="TreeGrafter"/>
</dbReference>
<dbReference type="GO" id="GO:0035973">
    <property type="term" value="P:aggrephagy"/>
    <property type="evidence" value="ECO:0007669"/>
    <property type="project" value="TreeGrafter"/>
</dbReference>
<keyword evidence="4 11" id="KW-0963">Cytoplasm</keyword>
<dbReference type="InterPro" id="IPR046792">
    <property type="entry name" value="Peptidase_C54_cat"/>
</dbReference>
<comment type="function">
    <text evidence="11">Cysteine protease that plays a key role in autophagy by mediating both proteolytic activation and delipidation of ATG8 family proteins.</text>
</comment>
<evidence type="ECO:0000256" key="9">
    <source>
        <dbReference type="ARBA" id="ARBA00023006"/>
    </source>
</evidence>
<dbReference type="Pfam" id="PF03416">
    <property type="entry name" value="Peptidase_C54"/>
    <property type="match status" value="1"/>
</dbReference>
<dbReference type="STRING" id="225164.V4ACC3"/>
<dbReference type="GO" id="GO:0019786">
    <property type="term" value="F:protein-phosphatidylethanolamide deconjugating activity"/>
    <property type="evidence" value="ECO:0007669"/>
    <property type="project" value="InterPro"/>
</dbReference>
<protein>
    <recommendedName>
        <fullName evidence="11">Cysteine protease</fullName>
        <ecNumber evidence="11">3.4.22.-</ecNumber>
    </recommendedName>
</protein>
<evidence type="ECO:0000259" key="12">
    <source>
        <dbReference type="Pfam" id="PF03416"/>
    </source>
</evidence>
<evidence type="ECO:0000256" key="2">
    <source>
        <dbReference type="ARBA" id="ARBA00010958"/>
    </source>
</evidence>
<evidence type="ECO:0000256" key="10">
    <source>
        <dbReference type="ARBA" id="ARBA00029362"/>
    </source>
</evidence>
<evidence type="ECO:0000256" key="6">
    <source>
        <dbReference type="ARBA" id="ARBA00022801"/>
    </source>
</evidence>
<dbReference type="CTD" id="20231586"/>
<comment type="subcellular location">
    <subcellularLocation>
        <location evidence="1 11">Cytoplasm</location>
    </subcellularLocation>
</comment>
<name>V4ACC3_LOTGI</name>
<keyword evidence="9 11" id="KW-0072">Autophagy</keyword>
<dbReference type="KEGG" id="lgi:LOTGIDRAFT_118175"/>
<dbReference type="Proteomes" id="UP000030746">
    <property type="component" value="Unassembled WGS sequence"/>
</dbReference>
<dbReference type="EC" id="3.4.22.-" evidence="11"/>
<keyword evidence="6 11" id="KW-0378">Hydrolase</keyword>
<dbReference type="GO" id="GO:0004197">
    <property type="term" value="F:cysteine-type endopeptidase activity"/>
    <property type="evidence" value="ECO:0007669"/>
    <property type="project" value="TreeGrafter"/>
</dbReference>
<proteinExistence type="inferred from homology"/>
<dbReference type="GeneID" id="20231586"/>
<evidence type="ECO:0000256" key="1">
    <source>
        <dbReference type="ARBA" id="ARBA00004496"/>
    </source>
</evidence>
<keyword evidence="8 11" id="KW-0653">Protein transport</keyword>
<feature type="non-terminal residue" evidence="13">
    <location>
        <position position="1"/>
    </location>
</feature>
<dbReference type="GO" id="GO:0005737">
    <property type="term" value="C:cytoplasm"/>
    <property type="evidence" value="ECO:0007669"/>
    <property type="project" value="UniProtKB-SubCell"/>
</dbReference>
<dbReference type="GO" id="GO:0016485">
    <property type="term" value="P:protein processing"/>
    <property type="evidence" value="ECO:0007669"/>
    <property type="project" value="TreeGrafter"/>
</dbReference>
<evidence type="ECO:0000256" key="5">
    <source>
        <dbReference type="ARBA" id="ARBA00022670"/>
    </source>
</evidence>
<evidence type="ECO:0000313" key="14">
    <source>
        <dbReference type="Proteomes" id="UP000030746"/>
    </source>
</evidence>
<sequence length="241" mass="28172">QEVFHREIIRWFSDISKDNSPFSIYKLVEMGKKSGKEPGDWYGPASVAHIFRDALLKAYRPIPLLSDVCIYVAQDCTVYKEDIRDLCTTKRRSNTFGKSGNWTEDSIEENGTNEWFKSVIILVPVRLGGEVLNEEYIPCVKQILSQEHCIGIIGGKPKHSLYFLGWQDDRLIYLDPHYCQDHVDTTEKSFPIQSFHCMSPRKLPMNKMDPSCTIGFYCRTERDFEIFERQIREVYLLFLKH</sequence>
<gene>
    <name evidence="13" type="ORF">LOTGIDRAFT_118175</name>
</gene>
<dbReference type="PANTHER" id="PTHR22624:SF52">
    <property type="entry name" value="CYSTEINE PROTEASE"/>
    <property type="match status" value="1"/>
</dbReference>
<keyword evidence="14" id="KW-1185">Reference proteome</keyword>
<dbReference type="EMBL" id="KB201802">
    <property type="protein sequence ID" value="ESO94477.1"/>
    <property type="molecule type" value="Genomic_DNA"/>
</dbReference>
<accession>V4ACC3</accession>
<dbReference type="RefSeq" id="XP_009054761.1">
    <property type="nucleotide sequence ID" value="XM_009056513.1"/>
</dbReference>
<dbReference type="GO" id="GO:0034727">
    <property type="term" value="P:piecemeal microautophagy of the nucleus"/>
    <property type="evidence" value="ECO:0007669"/>
    <property type="project" value="TreeGrafter"/>
</dbReference>
<keyword evidence="5 11" id="KW-0645">Protease</keyword>
<evidence type="ECO:0000313" key="13">
    <source>
        <dbReference type="EMBL" id="ESO94477.1"/>
    </source>
</evidence>
<dbReference type="HOGENOM" id="CLU_021259_3_3_1"/>
<dbReference type="SUPFAM" id="SSF54001">
    <property type="entry name" value="Cysteine proteinases"/>
    <property type="match status" value="1"/>
</dbReference>
<keyword evidence="7" id="KW-0788">Thiol protease</keyword>
<comment type="similarity">
    <text evidence="2 11">Belongs to the peptidase C54 family.</text>
</comment>
<comment type="catalytic activity">
    <reaction evidence="10">
        <text>[protein]-C-terminal L-amino acid-glycyl-phosphatidylethanolamide + H2O = [protein]-C-terminal L-amino acid-glycine + a 1,2-diacyl-sn-glycero-3-phosphoethanolamine</text>
        <dbReference type="Rhea" id="RHEA:67548"/>
        <dbReference type="Rhea" id="RHEA-COMP:17323"/>
        <dbReference type="Rhea" id="RHEA-COMP:17324"/>
        <dbReference type="ChEBI" id="CHEBI:15377"/>
        <dbReference type="ChEBI" id="CHEBI:64612"/>
        <dbReference type="ChEBI" id="CHEBI:172940"/>
        <dbReference type="ChEBI" id="CHEBI:172941"/>
    </reaction>
    <physiologicalReaction direction="left-to-right" evidence="10">
        <dbReference type="Rhea" id="RHEA:67549"/>
    </physiologicalReaction>
</comment>
<dbReference type="PANTHER" id="PTHR22624">
    <property type="entry name" value="CYSTEINE PROTEASE ATG4"/>
    <property type="match status" value="1"/>
</dbReference>
<evidence type="ECO:0000256" key="8">
    <source>
        <dbReference type="ARBA" id="ARBA00022927"/>
    </source>
</evidence>
<evidence type="ECO:0000256" key="11">
    <source>
        <dbReference type="RuleBase" id="RU363115"/>
    </source>
</evidence>
<organism evidence="13 14">
    <name type="scientific">Lottia gigantea</name>
    <name type="common">Giant owl limpet</name>
    <dbReference type="NCBI Taxonomy" id="225164"/>
    <lineage>
        <taxon>Eukaryota</taxon>
        <taxon>Metazoa</taxon>
        <taxon>Spiralia</taxon>
        <taxon>Lophotrochozoa</taxon>
        <taxon>Mollusca</taxon>
        <taxon>Gastropoda</taxon>
        <taxon>Patellogastropoda</taxon>
        <taxon>Lottioidea</taxon>
        <taxon>Lottiidae</taxon>
        <taxon>Lottia</taxon>
    </lineage>
</organism>
<evidence type="ECO:0000256" key="4">
    <source>
        <dbReference type="ARBA" id="ARBA00022490"/>
    </source>
</evidence>
<dbReference type="OrthoDB" id="2960936at2759"/>
<dbReference type="GO" id="GO:0015031">
    <property type="term" value="P:protein transport"/>
    <property type="evidence" value="ECO:0007669"/>
    <property type="project" value="UniProtKB-KW"/>
</dbReference>
<dbReference type="OMA" id="CIVYKAD"/>
<dbReference type="GO" id="GO:0000423">
    <property type="term" value="P:mitophagy"/>
    <property type="evidence" value="ECO:0007669"/>
    <property type="project" value="TreeGrafter"/>
</dbReference>